<keyword evidence="12 17" id="KW-0411">Iron-sulfur</keyword>
<evidence type="ECO:0000256" key="15">
    <source>
        <dbReference type="ARBA" id="ARBA00031446"/>
    </source>
</evidence>
<keyword evidence="6 17" id="KW-0004">4Fe-4S</keyword>
<feature type="binding site" evidence="17">
    <location>
        <position position="20"/>
    </location>
    <ligand>
        <name>[4Fe-4S] cluster</name>
        <dbReference type="ChEBI" id="CHEBI:49883"/>
    </ligand>
</feature>
<evidence type="ECO:0000313" key="19">
    <source>
        <dbReference type="Proteomes" id="UP000763088"/>
    </source>
</evidence>
<evidence type="ECO:0000256" key="10">
    <source>
        <dbReference type="ARBA" id="ARBA00023002"/>
    </source>
</evidence>
<comment type="pathway">
    <text evidence="2 17">tRNA modification; tRNA-queuosine biosynthesis.</text>
</comment>
<gene>
    <name evidence="17" type="primary">queH</name>
    <name evidence="18" type="ORF">E7102_04370</name>
</gene>
<dbReference type="PANTHER" id="PTHR36701:SF1">
    <property type="entry name" value="EPOXYQUEUOSINE REDUCTASE QUEH"/>
    <property type="match status" value="1"/>
</dbReference>
<dbReference type="InterPro" id="IPR003828">
    <property type="entry name" value="QueH"/>
</dbReference>
<dbReference type="AlphaFoldDB" id="A0A928GG64"/>
<evidence type="ECO:0000256" key="1">
    <source>
        <dbReference type="ARBA" id="ARBA00002268"/>
    </source>
</evidence>
<evidence type="ECO:0000256" key="8">
    <source>
        <dbReference type="ARBA" id="ARBA00022723"/>
    </source>
</evidence>
<evidence type="ECO:0000256" key="14">
    <source>
        <dbReference type="ARBA" id="ARBA00023284"/>
    </source>
</evidence>
<organism evidence="18 19">
    <name type="scientific">Xylanibacter ruminicola</name>
    <name type="common">Prevotella ruminicola</name>
    <dbReference type="NCBI Taxonomy" id="839"/>
    <lineage>
        <taxon>Bacteria</taxon>
        <taxon>Pseudomonadati</taxon>
        <taxon>Bacteroidota</taxon>
        <taxon>Bacteroidia</taxon>
        <taxon>Bacteroidales</taxon>
        <taxon>Prevotellaceae</taxon>
        <taxon>Xylanibacter</taxon>
    </lineage>
</organism>
<keyword evidence="11 17" id="KW-0408">Iron</keyword>
<dbReference type="GO" id="GO:0051539">
    <property type="term" value="F:4 iron, 4 sulfur cluster binding"/>
    <property type="evidence" value="ECO:0007669"/>
    <property type="project" value="UniProtKB-UniRule"/>
</dbReference>
<keyword evidence="9 17" id="KW-0671">Queuosine biosynthesis</keyword>
<evidence type="ECO:0000256" key="13">
    <source>
        <dbReference type="ARBA" id="ARBA00023157"/>
    </source>
</evidence>
<dbReference type="EC" id="1.17.99.6" evidence="4 17"/>
<dbReference type="EMBL" id="SUYD01000004">
    <property type="protein sequence ID" value="MBE6265697.1"/>
    <property type="molecule type" value="Genomic_DNA"/>
</dbReference>
<comment type="caution">
    <text evidence="18">The sequence shown here is derived from an EMBL/GenBank/DDBJ whole genome shotgun (WGS) entry which is preliminary data.</text>
</comment>
<evidence type="ECO:0000256" key="6">
    <source>
        <dbReference type="ARBA" id="ARBA00022485"/>
    </source>
</evidence>
<dbReference type="GO" id="GO:0052693">
    <property type="term" value="F:epoxyqueuosine reductase activity"/>
    <property type="evidence" value="ECO:0007669"/>
    <property type="project" value="UniProtKB-UniRule"/>
</dbReference>
<accession>A0A928GG64</accession>
<feature type="disulfide bond" description="Redox-active" evidence="17">
    <location>
        <begin position="189"/>
        <end position="191"/>
    </location>
</feature>
<evidence type="ECO:0000256" key="7">
    <source>
        <dbReference type="ARBA" id="ARBA00022694"/>
    </source>
</evidence>
<evidence type="ECO:0000256" key="16">
    <source>
        <dbReference type="ARBA" id="ARBA00047415"/>
    </source>
</evidence>
<feature type="binding site" evidence="17">
    <location>
        <position position="102"/>
    </location>
    <ligand>
        <name>[4Fe-4S] cluster</name>
        <dbReference type="ChEBI" id="CHEBI:49883"/>
    </ligand>
</feature>
<dbReference type="HAMAP" id="MF_02089">
    <property type="entry name" value="QueH"/>
    <property type="match status" value="1"/>
</dbReference>
<evidence type="ECO:0000256" key="12">
    <source>
        <dbReference type="ARBA" id="ARBA00023014"/>
    </source>
</evidence>
<evidence type="ECO:0000256" key="17">
    <source>
        <dbReference type="HAMAP-Rule" id="MF_02089"/>
    </source>
</evidence>
<keyword evidence="13 17" id="KW-1015">Disulfide bond</keyword>
<evidence type="ECO:0000256" key="5">
    <source>
        <dbReference type="ARBA" id="ARBA00016895"/>
    </source>
</evidence>
<dbReference type="Proteomes" id="UP000763088">
    <property type="component" value="Unassembled WGS sequence"/>
</dbReference>
<evidence type="ECO:0000256" key="9">
    <source>
        <dbReference type="ARBA" id="ARBA00022785"/>
    </source>
</evidence>
<comment type="similarity">
    <text evidence="3 17">Belongs to the QueH family.</text>
</comment>
<feature type="binding site" evidence="17">
    <location>
        <position position="21"/>
    </location>
    <ligand>
        <name>[4Fe-4S] cluster</name>
        <dbReference type="ChEBI" id="CHEBI:49883"/>
    </ligand>
</feature>
<evidence type="ECO:0000256" key="2">
    <source>
        <dbReference type="ARBA" id="ARBA00004691"/>
    </source>
</evidence>
<evidence type="ECO:0000256" key="11">
    <source>
        <dbReference type="ARBA" id="ARBA00023004"/>
    </source>
</evidence>
<evidence type="ECO:0000256" key="3">
    <source>
        <dbReference type="ARBA" id="ARBA00008207"/>
    </source>
</evidence>
<dbReference type="GO" id="GO:0046872">
    <property type="term" value="F:metal ion binding"/>
    <property type="evidence" value="ECO:0007669"/>
    <property type="project" value="UniProtKB-KW"/>
</dbReference>
<keyword evidence="8 17" id="KW-0479">Metal-binding</keyword>
<keyword evidence="10 17" id="KW-0560">Oxidoreductase</keyword>
<comment type="catalytic activity">
    <reaction evidence="16 17">
        <text>epoxyqueuosine(34) in tRNA + AH2 = queuosine(34) in tRNA + A + H2O</text>
        <dbReference type="Rhea" id="RHEA:32159"/>
        <dbReference type="Rhea" id="RHEA-COMP:18571"/>
        <dbReference type="Rhea" id="RHEA-COMP:18582"/>
        <dbReference type="ChEBI" id="CHEBI:13193"/>
        <dbReference type="ChEBI" id="CHEBI:15377"/>
        <dbReference type="ChEBI" id="CHEBI:17499"/>
        <dbReference type="ChEBI" id="CHEBI:194431"/>
        <dbReference type="ChEBI" id="CHEBI:194443"/>
        <dbReference type="EC" id="1.17.99.6"/>
    </reaction>
</comment>
<reference evidence="18" key="1">
    <citation type="submission" date="2019-04" db="EMBL/GenBank/DDBJ databases">
        <title>Evolution of Biomass-Degrading Anaerobic Consortia Revealed by Metagenomics.</title>
        <authorList>
            <person name="Peng X."/>
        </authorList>
    </citation>
    <scope>NUCLEOTIDE SEQUENCE</scope>
    <source>
        <strain evidence="18">SIG141</strain>
    </source>
</reference>
<keyword evidence="7 17" id="KW-0819">tRNA processing</keyword>
<proteinExistence type="inferred from homology"/>
<keyword evidence="14 17" id="KW-0676">Redox-active center</keyword>
<dbReference type="PANTHER" id="PTHR36701">
    <property type="entry name" value="EPOXYQUEUOSINE REDUCTASE QUEH"/>
    <property type="match status" value="1"/>
</dbReference>
<comment type="function">
    <text evidence="1 17">Catalyzes the conversion of epoxyqueuosine (oQ) to queuosine (Q), which is a hypermodified base found in the wobble positions of tRNA(Asp), tRNA(Asn), tRNA(His) and tRNA(Tyr).</text>
</comment>
<evidence type="ECO:0000313" key="18">
    <source>
        <dbReference type="EMBL" id="MBE6265697.1"/>
    </source>
</evidence>
<sequence length="205" mass="24081">MKQPAIQKPEGLKDVLLHACCAPCSSAIVEWMMANGVRPVIYYFNPNIWPREEYEIRKQESKRHAESLGLQWIDGDYNHEEWLCGVCGLEKEPERGRRCERCFTLRLIAAAKKAQELNIPYFTTTLASSRWKSIEQINQAGQVAEEMVNDQCSMFNEVKYWAQNWRKGGLYERRNQLLKEYNFYNQQYCGCEFSMRGKSTDIKEK</sequence>
<evidence type="ECO:0000256" key="4">
    <source>
        <dbReference type="ARBA" id="ARBA00012622"/>
    </source>
</evidence>
<name>A0A928GG64_XYLRU</name>
<dbReference type="GO" id="GO:0008616">
    <property type="term" value="P:tRNA queuosine(34) biosynthetic process"/>
    <property type="evidence" value="ECO:0007669"/>
    <property type="project" value="UniProtKB-UniRule"/>
</dbReference>
<feature type="binding site" evidence="17">
    <location>
        <position position="99"/>
    </location>
    <ligand>
        <name>[4Fe-4S] cluster</name>
        <dbReference type="ChEBI" id="CHEBI:49883"/>
    </ligand>
</feature>
<protein>
    <recommendedName>
        <fullName evidence="5 17">Epoxyqueuosine reductase QueH</fullName>
        <ecNumber evidence="4 17">1.17.99.6</ecNumber>
    </recommendedName>
    <alternativeName>
        <fullName evidence="15 17">Queuosine biosynthesis protein QueH</fullName>
    </alternativeName>
</protein>
<dbReference type="Pfam" id="PF02677">
    <property type="entry name" value="QueH"/>
    <property type="match status" value="1"/>
</dbReference>